<dbReference type="InterPro" id="IPR021332">
    <property type="entry name" value="DUF2944"/>
</dbReference>
<dbReference type="AlphaFoldDB" id="A0A484Q7K4"/>
<evidence type="ECO:0000313" key="1">
    <source>
        <dbReference type="EMBL" id="VFR28723.1"/>
    </source>
</evidence>
<sequence length="210" mass="22813">MRMDTPATPSSPGPRMDENVLAAMARWPDVPHAHGWLSLDARGRLRLHPDGDSAQGGAGEPITHAGVLDFLHRHYTHDERGAWYVQNGPQRAYVRLDAAPYILRRGADGKGLWTHTGLRVAQVSRWILDDDGHVYACTEHGPGRIEDRELASLLADLRDAQGLSLLDAMEGTAGPGPWQLGGGPDAPAPLQHRAAQDIPQALGFLRQTTP</sequence>
<dbReference type="EMBL" id="CAADIB010000012">
    <property type="protein sequence ID" value="VFR34394.1"/>
    <property type="molecule type" value="Genomic_DNA"/>
</dbReference>
<evidence type="ECO:0008006" key="3">
    <source>
        <dbReference type="Google" id="ProtNLM"/>
    </source>
</evidence>
<accession>A0A484Q7K4</accession>
<name>A0A484Q7K4_9ZZZZ</name>
<dbReference type="Pfam" id="PF11161">
    <property type="entry name" value="DUF2944"/>
    <property type="match status" value="1"/>
</dbReference>
<reference evidence="2" key="1">
    <citation type="submission" date="2019-03" db="EMBL/GenBank/DDBJ databases">
        <authorList>
            <person name="Danneels B."/>
        </authorList>
    </citation>
    <scope>NUCLEOTIDE SEQUENCE</scope>
</reference>
<gene>
    <name evidence="1" type="ORF">ANDO1_1096</name>
    <name evidence="2" type="ORF">ANDO2_1003</name>
</gene>
<protein>
    <recommendedName>
        <fullName evidence="3">DUF2946 family protein</fullName>
    </recommendedName>
</protein>
<proteinExistence type="predicted"/>
<organism evidence="2">
    <name type="scientific">plant metagenome</name>
    <dbReference type="NCBI Taxonomy" id="1297885"/>
    <lineage>
        <taxon>unclassified sequences</taxon>
        <taxon>metagenomes</taxon>
        <taxon>organismal metagenomes</taxon>
    </lineage>
</organism>
<evidence type="ECO:0000313" key="2">
    <source>
        <dbReference type="EMBL" id="VFR34394.1"/>
    </source>
</evidence>
<dbReference type="EMBL" id="CAADHZ010000020">
    <property type="protein sequence ID" value="VFR28723.1"/>
    <property type="molecule type" value="Genomic_DNA"/>
</dbReference>